<reference evidence="1 2" key="1">
    <citation type="submission" date="2019-12" db="EMBL/GenBank/DDBJ databases">
        <authorList>
            <person name="Xu J."/>
        </authorList>
    </citation>
    <scope>NUCLEOTIDE SEQUENCE [LARGE SCALE GENOMIC DNA]</scope>
    <source>
        <strain evidence="1 2">HX-5-24</strain>
    </source>
</reference>
<dbReference type="RefSeq" id="WP_156642931.1">
    <property type="nucleotide sequence ID" value="NZ_WOXT01000004.1"/>
</dbReference>
<proteinExistence type="predicted"/>
<name>A0A7C9M2M1_9GAMM</name>
<dbReference type="GO" id="GO:0030234">
    <property type="term" value="F:enzyme regulator activity"/>
    <property type="evidence" value="ECO:0007669"/>
    <property type="project" value="InterPro"/>
</dbReference>
<dbReference type="GO" id="GO:0006808">
    <property type="term" value="P:regulation of nitrogen utilization"/>
    <property type="evidence" value="ECO:0007669"/>
    <property type="project" value="InterPro"/>
</dbReference>
<dbReference type="InterPro" id="IPR015867">
    <property type="entry name" value="N-reg_PII/ATP_PRibTrfase_C"/>
</dbReference>
<dbReference type="Pfam" id="PF00543">
    <property type="entry name" value="P-II"/>
    <property type="match status" value="1"/>
</dbReference>
<comment type="caution">
    <text evidence="1">The sequence shown here is derived from an EMBL/GenBank/DDBJ whole genome shotgun (WGS) entry which is preliminary data.</text>
</comment>
<dbReference type="Proteomes" id="UP000479692">
    <property type="component" value="Unassembled WGS sequence"/>
</dbReference>
<sequence length="107" mass="11992">MKLVKAFVHRSRVSDLIHALGAAGFQRLSLFDVKGLLRALDSREQEYSVVLGDLVVSEVQMELFCEDERVGEAVELFRRVGWTGRGDAGWIYVLPVEQGIAITAEDR</sequence>
<gene>
    <name evidence="1" type="ORF">GN331_13145</name>
</gene>
<dbReference type="AlphaFoldDB" id="A0A7C9M2M1"/>
<dbReference type="InterPro" id="IPR002187">
    <property type="entry name" value="N-reg_PII"/>
</dbReference>
<dbReference type="PRINTS" id="PR00340">
    <property type="entry name" value="PIIGLNB"/>
</dbReference>
<evidence type="ECO:0000313" key="2">
    <source>
        <dbReference type="Proteomes" id="UP000479692"/>
    </source>
</evidence>
<dbReference type="PROSITE" id="PS51343">
    <property type="entry name" value="PII_GLNB_DOM"/>
    <property type="match status" value="1"/>
</dbReference>
<keyword evidence="2" id="KW-1185">Reference proteome</keyword>
<accession>A0A7C9M2M1</accession>
<dbReference type="SUPFAM" id="SSF54913">
    <property type="entry name" value="GlnB-like"/>
    <property type="match status" value="1"/>
</dbReference>
<dbReference type="SMART" id="SM00938">
    <property type="entry name" value="P-II"/>
    <property type="match status" value="1"/>
</dbReference>
<protein>
    <submittedName>
        <fullName evidence="1">P-II family nitrogen regulator</fullName>
    </submittedName>
</protein>
<dbReference type="EMBL" id="WOXT01000004">
    <property type="protein sequence ID" value="MUV15148.1"/>
    <property type="molecule type" value="Genomic_DNA"/>
</dbReference>
<dbReference type="InterPro" id="IPR011322">
    <property type="entry name" value="N-reg_PII-like_a/b"/>
</dbReference>
<dbReference type="Gene3D" id="3.30.70.120">
    <property type="match status" value="1"/>
</dbReference>
<evidence type="ECO:0000313" key="1">
    <source>
        <dbReference type="EMBL" id="MUV15148.1"/>
    </source>
</evidence>
<organism evidence="1 2">
    <name type="scientific">Noviluteimonas gilva</name>
    <dbReference type="NCBI Taxonomy" id="2682097"/>
    <lineage>
        <taxon>Bacteria</taxon>
        <taxon>Pseudomonadati</taxon>
        <taxon>Pseudomonadota</taxon>
        <taxon>Gammaproteobacteria</taxon>
        <taxon>Lysobacterales</taxon>
        <taxon>Lysobacteraceae</taxon>
        <taxon>Noviluteimonas</taxon>
    </lineage>
</organism>